<accession>A0A395LJM3</accession>
<dbReference type="InterPro" id="IPR036388">
    <property type="entry name" value="WH-like_DNA-bd_sf"/>
</dbReference>
<name>A0A395LJM3_9SPHN</name>
<protein>
    <recommendedName>
        <fullName evidence="3">HTH marR-type domain-containing protein</fullName>
    </recommendedName>
</protein>
<reference evidence="1 2" key="1">
    <citation type="submission" date="2018-07" db="EMBL/GenBank/DDBJ databases">
        <title>Erythrobacter nanhaiensis sp. nov., a novel member of the genus Erythrobacter isolated from the South China Sea.</title>
        <authorList>
            <person name="Chen X."/>
            <person name="Liu J."/>
        </authorList>
    </citation>
    <scope>NUCLEOTIDE SEQUENCE [LARGE SCALE GENOMIC DNA]</scope>
    <source>
        <strain evidence="1 2">S-5</strain>
    </source>
</reference>
<gene>
    <name evidence="1" type="ORF">DL238_04745</name>
</gene>
<evidence type="ECO:0000313" key="1">
    <source>
        <dbReference type="EMBL" id="RDS76981.1"/>
    </source>
</evidence>
<proteinExistence type="predicted"/>
<dbReference type="AlphaFoldDB" id="A0A395LJM3"/>
<dbReference type="OrthoDB" id="7594920at2"/>
<dbReference type="Gene3D" id="1.10.10.10">
    <property type="entry name" value="Winged helix-like DNA-binding domain superfamily/Winged helix DNA-binding domain"/>
    <property type="match status" value="1"/>
</dbReference>
<evidence type="ECO:0008006" key="3">
    <source>
        <dbReference type="Google" id="ProtNLM"/>
    </source>
</evidence>
<dbReference type="SUPFAM" id="SSF46785">
    <property type="entry name" value="Winged helix' DNA-binding domain"/>
    <property type="match status" value="1"/>
</dbReference>
<dbReference type="RefSeq" id="WP_115491204.1">
    <property type="nucleotide sequence ID" value="NZ_JACHWW010000001.1"/>
</dbReference>
<organism evidence="1 2">
    <name type="scientific">Alteriqipengyuania lutimaris</name>
    <dbReference type="NCBI Taxonomy" id="1538146"/>
    <lineage>
        <taxon>Bacteria</taxon>
        <taxon>Pseudomonadati</taxon>
        <taxon>Pseudomonadota</taxon>
        <taxon>Alphaproteobacteria</taxon>
        <taxon>Sphingomonadales</taxon>
        <taxon>Erythrobacteraceae</taxon>
        <taxon>Alteriqipengyuania</taxon>
    </lineage>
</organism>
<keyword evidence="2" id="KW-1185">Reference proteome</keyword>
<dbReference type="InterPro" id="IPR036390">
    <property type="entry name" value="WH_DNA-bd_sf"/>
</dbReference>
<sequence length="164" mass="18274">MEATELVTFGPGREEDRASLLALALIKECCRTIKEREAVPLTSSAPDRGGQYDLSALRLLARSEYRRRRWRARLFDGYRFDNEPGWDILLDLLASAGVDGCLRTTSACIGSAAPSTTALRHLGLLEEAGLIQFMPDRSDARARLVRMTPKALSHMRAYFSIESV</sequence>
<comment type="caution">
    <text evidence="1">The sequence shown here is derived from an EMBL/GenBank/DDBJ whole genome shotgun (WGS) entry which is preliminary data.</text>
</comment>
<evidence type="ECO:0000313" key="2">
    <source>
        <dbReference type="Proteomes" id="UP000254101"/>
    </source>
</evidence>
<dbReference type="EMBL" id="QRBB01000001">
    <property type="protein sequence ID" value="RDS76981.1"/>
    <property type="molecule type" value="Genomic_DNA"/>
</dbReference>
<dbReference type="Proteomes" id="UP000254101">
    <property type="component" value="Unassembled WGS sequence"/>
</dbReference>